<dbReference type="EMBL" id="MVGC01000021">
    <property type="protein sequence ID" value="RJE26487.1"/>
    <property type="molecule type" value="Genomic_DNA"/>
</dbReference>
<evidence type="ECO:0000256" key="2">
    <source>
        <dbReference type="ARBA" id="ARBA00023002"/>
    </source>
</evidence>
<evidence type="ECO:0000256" key="4">
    <source>
        <dbReference type="PIRNR" id="PIRNR000124"/>
    </source>
</evidence>
<dbReference type="InterPro" id="IPR014026">
    <property type="entry name" value="UDP-Glc/GDP-Man_DH_dimer"/>
</dbReference>
<dbReference type="Pfam" id="PF00984">
    <property type="entry name" value="UDPG_MGDP_dh"/>
    <property type="match status" value="1"/>
</dbReference>
<dbReference type="STRING" id="2070753.A0A3A2ZYM9"/>
<dbReference type="InterPro" id="IPR036291">
    <property type="entry name" value="NAD(P)-bd_dom_sf"/>
</dbReference>
<dbReference type="OrthoDB" id="5059218at2759"/>
<keyword evidence="7" id="KW-1185">Reference proteome</keyword>
<dbReference type="InterPro" id="IPR028359">
    <property type="entry name" value="UDP_ManNAc/GlcNAc_DH"/>
</dbReference>
<dbReference type="PANTHER" id="PTHR43491">
    <property type="entry name" value="UDP-N-ACETYL-D-MANNOSAMINE DEHYDROGENASE"/>
    <property type="match status" value="1"/>
</dbReference>
<dbReference type="AlphaFoldDB" id="A0A3A2ZYM9"/>
<dbReference type="Pfam" id="PF03720">
    <property type="entry name" value="UDPG_MGDP_dh_C"/>
    <property type="match status" value="1"/>
</dbReference>
<protein>
    <submittedName>
        <fullName evidence="6">UDP-glucose 6-dehydrogenase</fullName>
    </submittedName>
</protein>
<name>A0A3A2ZYM9_9EURO</name>
<dbReference type="Pfam" id="PF03721">
    <property type="entry name" value="UDPG_MGDP_dh_N"/>
    <property type="match status" value="1"/>
</dbReference>
<dbReference type="PIRSF" id="PIRSF000124">
    <property type="entry name" value="UDPglc_GDPman_dh"/>
    <property type="match status" value="1"/>
</dbReference>
<dbReference type="PIRSF" id="PIRSF500136">
    <property type="entry name" value="UDP_ManNAc_DH"/>
    <property type="match status" value="1"/>
</dbReference>
<accession>A0A3A2ZYM9</accession>
<dbReference type="InterPro" id="IPR008927">
    <property type="entry name" value="6-PGluconate_DH-like_C_sf"/>
</dbReference>
<dbReference type="Gene3D" id="3.40.50.720">
    <property type="entry name" value="NAD(P)-binding Rossmann-like Domain"/>
    <property type="match status" value="2"/>
</dbReference>
<comment type="similarity">
    <text evidence="1 4">Belongs to the UDP-glucose/GDP-mannose dehydrogenase family.</text>
</comment>
<dbReference type="InterPro" id="IPR014027">
    <property type="entry name" value="UDP-Glc/GDP-Man_DH_C"/>
</dbReference>
<dbReference type="SMART" id="SM00984">
    <property type="entry name" value="UDPG_MGDP_dh_C"/>
    <property type="match status" value="1"/>
</dbReference>
<proteinExistence type="inferred from homology"/>
<evidence type="ECO:0000259" key="5">
    <source>
        <dbReference type="SMART" id="SM00984"/>
    </source>
</evidence>
<evidence type="ECO:0000313" key="7">
    <source>
        <dbReference type="Proteomes" id="UP000266188"/>
    </source>
</evidence>
<evidence type="ECO:0000313" key="6">
    <source>
        <dbReference type="EMBL" id="RJE26487.1"/>
    </source>
</evidence>
<organism evidence="6 7">
    <name type="scientific">Aspergillus sclerotialis</name>
    <dbReference type="NCBI Taxonomy" id="2070753"/>
    <lineage>
        <taxon>Eukaryota</taxon>
        <taxon>Fungi</taxon>
        <taxon>Dikarya</taxon>
        <taxon>Ascomycota</taxon>
        <taxon>Pezizomycotina</taxon>
        <taxon>Eurotiomycetes</taxon>
        <taxon>Eurotiomycetidae</taxon>
        <taxon>Eurotiales</taxon>
        <taxon>Aspergillaceae</taxon>
        <taxon>Aspergillus</taxon>
        <taxon>Aspergillus subgen. Polypaecilum</taxon>
    </lineage>
</organism>
<dbReference type="SUPFAM" id="SSF52413">
    <property type="entry name" value="UDP-glucose/GDP-mannose dehydrogenase C-terminal domain"/>
    <property type="match status" value="1"/>
</dbReference>
<dbReference type="SUPFAM" id="SSF51735">
    <property type="entry name" value="NAD(P)-binding Rossmann-fold domains"/>
    <property type="match status" value="1"/>
</dbReference>
<dbReference type="Proteomes" id="UP000266188">
    <property type="component" value="Unassembled WGS sequence"/>
</dbReference>
<dbReference type="InterPro" id="IPR001732">
    <property type="entry name" value="UDP-Glc/GDP-Man_DH_N"/>
</dbReference>
<reference evidence="7" key="1">
    <citation type="submission" date="2017-02" db="EMBL/GenBank/DDBJ databases">
        <authorList>
            <person name="Tafer H."/>
            <person name="Lopandic K."/>
        </authorList>
    </citation>
    <scope>NUCLEOTIDE SEQUENCE [LARGE SCALE GENOMIC DNA]</scope>
    <source>
        <strain evidence="7">CBS 366.77</strain>
    </source>
</reference>
<comment type="caution">
    <text evidence="6">The sequence shown here is derived from an EMBL/GenBank/DDBJ whole genome shotgun (WGS) entry which is preliminary data.</text>
</comment>
<dbReference type="NCBIfam" id="TIGR03026">
    <property type="entry name" value="NDP-sugDHase"/>
    <property type="match status" value="1"/>
</dbReference>
<dbReference type="PANTHER" id="PTHR43491:SF2">
    <property type="entry name" value="UDP-N-ACETYL-D-MANNOSAMINE DEHYDROGENASE"/>
    <property type="match status" value="1"/>
</dbReference>
<evidence type="ECO:0000256" key="3">
    <source>
        <dbReference type="ARBA" id="ARBA00023027"/>
    </source>
</evidence>
<dbReference type="GO" id="GO:0051287">
    <property type="term" value="F:NAD binding"/>
    <property type="evidence" value="ECO:0007669"/>
    <property type="project" value="InterPro"/>
</dbReference>
<dbReference type="SUPFAM" id="SSF48179">
    <property type="entry name" value="6-phosphogluconate dehydrogenase C-terminal domain-like"/>
    <property type="match status" value="1"/>
</dbReference>
<dbReference type="InterPro" id="IPR017476">
    <property type="entry name" value="UDP-Glc/GDP-Man"/>
</dbReference>
<dbReference type="GO" id="GO:0000271">
    <property type="term" value="P:polysaccharide biosynthetic process"/>
    <property type="evidence" value="ECO:0007669"/>
    <property type="project" value="InterPro"/>
</dbReference>
<sequence>MNIAQDYSSSVPNKDYAQDNWRKINADWPVDTPPPEIGDAYYSERASRASQFPVSEAERPVVAVIGVGYIDIQLVTAFAAHFDVIAFDVSKRRHTDVVAEVDQCLPVRFTSAAEDIACATHFLIAVPTTLRPDHRLDTSHLRSAIYSVALWARTGATVVVESSVAVGMTRNFLGQMMRVRQLKAGMSPEVRSYHIVSAAMLMTLQRVDSGRLKPALQDILKIISGLDEITPGSLDSIDKLYSKVFRTIIRVSKPEVAEMTKFYENCQRMVGIAYANEMADACVAHGIDAFEVCSAAATKPFGYIPYTPGLGVGGHCIPINPYYLLSNCEFPILQAATENTKGRPRRLGDRVVKSFLYSRRGEEVWNRRLQILVVGVAFKKGQSDTRNSPAVALIQHLLDRWEAEVTFADPLVAQEKLPYVLRLDERTEWNKESLDSFNIIIVTMEQVGLDISSLDNLDEAEVVSYVRVFK</sequence>
<evidence type="ECO:0000256" key="1">
    <source>
        <dbReference type="ARBA" id="ARBA00006601"/>
    </source>
</evidence>
<keyword evidence="3" id="KW-0520">NAD</keyword>
<feature type="domain" description="UDP-glucose/GDP-mannose dehydrogenase C-terminal" evidence="5">
    <location>
        <begin position="372"/>
        <end position="467"/>
    </location>
</feature>
<keyword evidence="2" id="KW-0560">Oxidoreductase</keyword>
<dbReference type="GO" id="GO:0016628">
    <property type="term" value="F:oxidoreductase activity, acting on the CH-CH group of donors, NAD or NADP as acceptor"/>
    <property type="evidence" value="ECO:0007669"/>
    <property type="project" value="InterPro"/>
</dbReference>
<dbReference type="GO" id="GO:0016616">
    <property type="term" value="F:oxidoreductase activity, acting on the CH-OH group of donors, NAD or NADP as acceptor"/>
    <property type="evidence" value="ECO:0007669"/>
    <property type="project" value="InterPro"/>
</dbReference>
<dbReference type="InterPro" id="IPR036220">
    <property type="entry name" value="UDP-Glc/GDP-Man_DH_C_sf"/>
</dbReference>
<gene>
    <name evidence="6" type="ORF">PHISCL_01197</name>
</gene>